<accession>A0ABD0JP23</accession>
<evidence type="ECO:0008006" key="4">
    <source>
        <dbReference type="Google" id="ProtNLM"/>
    </source>
</evidence>
<protein>
    <recommendedName>
        <fullName evidence="4">Secreted protein</fullName>
    </recommendedName>
</protein>
<name>A0ABD0JP23_9CAEN</name>
<proteinExistence type="predicted"/>
<gene>
    <name evidence="2" type="ORF">BaRGS_00032140</name>
</gene>
<sequence length="83" mass="9270">MLEQACRLCLVTFLVFLVVFAHLGLVHGRPGDFSNGDRVYVYTREYLLGLLQASASLTTVSQTDFPPDILPKPNDFEQGRDVP</sequence>
<reference evidence="2 3" key="1">
    <citation type="journal article" date="2023" name="Sci. Data">
        <title>Genome assembly of the Korean intertidal mud-creeper Batillaria attramentaria.</title>
        <authorList>
            <person name="Patra A.K."/>
            <person name="Ho P.T."/>
            <person name="Jun S."/>
            <person name="Lee S.J."/>
            <person name="Kim Y."/>
            <person name="Won Y.J."/>
        </authorList>
    </citation>
    <scope>NUCLEOTIDE SEQUENCE [LARGE SCALE GENOMIC DNA]</scope>
    <source>
        <strain evidence="2">Wonlab-2016</strain>
    </source>
</reference>
<keyword evidence="3" id="KW-1185">Reference proteome</keyword>
<dbReference type="AlphaFoldDB" id="A0ABD0JP23"/>
<comment type="caution">
    <text evidence="2">The sequence shown here is derived from an EMBL/GenBank/DDBJ whole genome shotgun (WGS) entry which is preliminary data.</text>
</comment>
<evidence type="ECO:0000313" key="3">
    <source>
        <dbReference type="Proteomes" id="UP001519460"/>
    </source>
</evidence>
<dbReference type="Proteomes" id="UP001519460">
    <property type="component" value="Unassembled WGS sequence"/>
</dbReference>
<evidence type="ECO:0000313" key="2">
    <source>
        <dbReference type="EMBL" id="KAK7476594.1"/>
    </source>
</evidence>
<dbReference type="EMBL" id="JACVVK020000371">
    <property type="protein sequence ID" value="KAK7476594.1"/>
    <property type="molecule type" value="Genomic_DNA"/>
</dbReference>
<keyword evidence="1" id="KW-0732">Signal</keyword>
<feature type="signal peptide" evidence="1">
    <location>
        <begin position="1"/>
        <end position="28"/>
    </location>
</feature>
<evidence type="ECO:0000256" key="1">
    <source>
        <dbReference type="SAM" id="SignalP"/>
    </source>
</evidence>
<organism evidence="2 3">
    <name type="scientific">Batillaria attramentaria</name>
    <dbReference type="NCBI Taxonomy" id="370345"/>
    <lineage>
        <taxon>Eukaryota</taxon>
        <taxon>Metazoa</taxon>
        <taxon>Spiralia</taxon>
        <taxon>Lophotrochozoa</taxon>
        <taxon>Mollusca</taxon>
        <taxon>Gastropoda</taxon>
        <taxon>Caenogastropoda</taxon>
        <taxon>Sorbeoconcha</taxon>
        <taxon>Cerithioidea</taxon>
        <taxon>Batillariidae</taxon>
        <taxon>Batillaria</taxon>
    </lineage>
</organism>
<feature type="chain" id="PRO_5044823613" description="Secreted protein" evidence="1">
    <location>
        <begin position="29"/>
        <end position="83"/>
    </location>
</feature>